<accession>A0ACC3CBR4</accession>
<proteinExistence type="predicted"/>
<organism evidence="1 2">
    <name type="scientific">Pyropia yezoensis</name>
    <name type="common">Susabi-nori</name>
    <name type="synonym">Porphyra yezoensis</name>
    <dbReference type="NCBI Taxonomy" id="2788"/>
    <lineage>
        <taxon>Eukaryota</taxon>
        <taxon>Rhodophyta</taxon>
        <taxon>Bangiophyceae</taxon>
        <taxon>Bangiales</taxon>
        <taxon>Bangiaceae</taxon>
        <taxon>Pyropia</taxon>
    </lineage>
</organism>
<evidence type="ECO:0000313" key="1">
    <source>
        <dbReference type="EMBL" id="KAK1867739.1"/>
    </source>
</evidence>
<sequence length="366" mass="37446">MARYVVVTDPDRRAESAAVVAAAPGLTSSADLDPHVLARRYLRGFFLQRQMARHGTVAAEDDHGTRRCICDESTMTGLETLLASPPPNMAGIAFAVTTTAIGGRLFGAALVSRPSDPPLRPSPLSAAAPGRAGSRVAAPPTMASGGVGDAPRMSPPPPPPDRAAASVYIATSIDGYIAGGGGSLAFLDPFNAHDRVDPVTGEAGDDLGYAAFLASVDALVMGRNTYDAVAAMDVDWPYGKLRVVVLTSRPLQPPPSAAGTVDVAGGNPAALLARLAAEGVQRVWVDGGATVSRFLAAGLVSSMTLTTVPVVLGGGVRLFGGGGGQGTAAPLPVDGQRWMLIACRSWPDGVVQRTYELREGGEGEVG</sequence>
<comment type="caution">
    <text evidence="1">The sequence shown here is derived from an EMBL/GenBank/DDBJ whole genome shotgun (WGS) entry which is preliminary data.</text>
</comment>
<protein>
    <submittedName>
        <fullName evidence="1">Uncharacterized protein</fullName>
    </submittedName>
</protein>
<evidence type="ECO:0000313" key="2">
    <source>
        <dbReference type="Proteomes" id="UP000798662"/>
    </source>
</evidence>
<dbReference type="Proteomes" id="UP000798662">
    <property type="component" value="Chromosome 3"/>
</dbReference>
<dbReference type="EMBL" id="CM020620">
    <property type="protein sequence ID" value="KAK1867739.1"/>
    <property type="molecule type" value="Genomic_DNA"/>
</dbReference>
<name>A0ACC3CBR4_PYRYE</name>
<gene>
    <name evidence="1" type="ORF">I4F81_010241</name>
</gene>
<reference evidence="1" key="1">
    <citation type="submission" date="2019-11" db="EMBL/GenBank/DDBJ databases">
        <title>Nori genome reveals adaptations in red seaweeds to the harsh intertidal environment.</title>
        <authorList>
            <person name="Wang D."/>
            <person name="Mao Y."/>
        </authorList>
    </citation>
    <scope>NUCLEOTIDE SEQUENCE</scope>
    <source>
        <tissue evidence="1">Gametophyte</tissue>
    </source>
</reference>
<keyword evidence="2" id="KW-1185">Reference proteome</keyword>